<reference evidence="2" key="1">
    <citation type="submission" date="2016-04" db="EMBL/GenBank/DDBJ databases">
        <title>Cephalotus genome sequencing.</title>
        <authorList>
            <person name="Fukushima K."/>
            <person name="Hasebe M."/>
            <person name="Fang X."/>
        </authorList>
    </citation>
    <scope>NUCLEOTIDE SEQUENCE [LARGE SCALE GENOMIC DNA]</scope>
    <source>
        <strain evidence="2">cv. St1</strain>
    </source>
</reference>
<dbReference type="EMBL" id="BDDD01003644">
    <property type="protein sequence ID" value="GAV85706.1"/>
    <property type="molecule type" value="Genomic_DNA"/>
</dbReference>
<proteinExistence type="predicted"/>
<dbReference type="AlphaFoldDB" id="A0A1Q3CZN0"/>
<dbReference type="PANTHER" id="PTHR44083">
    <property type="entry name" value="TOPLESS-RELATED PROTEIN 1-RELATED"/>
    <property type="match status" value="1"/>
</dbReference>
<dbReference type="InterPro" id="IPR036322">
    <property type="entry name" value="WD40_repeat_dom_sf"/>
</dbReference>
<evidence type="ECO:0000313" key="1">
    <source>
        <dbReference type="EMBL" id="GAV85706.1"/>
    </source>
</evidence>
<keyword evidence="2" id="KW-1185">Reference proteome</keyword>
<sequence length="144" mass="16192">MQWVPQESDIPITYATYSCDCQSVYVSLRNGCIKVLDNPTFNLRCQINLTAYALTSACLELYPLVIAAHPSEPNQIALGLTNGRVLVLEPVEFGGEWGLPPPPSEVDDGISQVLVPLLQDRRNFCVDQVYIDQVDRKKNKKRRQ</sequence>
<dbReference type="PANTHER" id="PTHR44083:SF17">
    <property type="entry name" value="TRANSDUCIN FAMILY PROTEIN _ WD-40 REPEAT FAMILY PROTEIN"/>
    <property type="match status" value="1"/>
</dbReference>
<comment type="caution">
    <text evidence="1">The sequence shown here is derived from an EMBL/GenBank/DDBJ whole genome shotgun (WGS) entry which is preliminary data.</text>
</comment>
<organism evidence="1 2">
    <name type="scientific">Cephalotus follicularis</name>
    <name type="common">Albany pitcher plant</name>
    <dbReference type="NCBI Taxonomy" id="3775"/>
    <lineage>
        <taxon>Eukaryota</taxon>
        <taxon>Viridiplantae</taxon>
        <taxon>Streptophyta</taxon>
        <taxon>Embryophyta</taxon>
        <taxon>Tracheophyta</taxon>
        <taxon>Spermatophyta</taxon>
        <taxon>Magnoliopsida</taxon>
        <taxon>eudicotyledons</taxon>
        <taxon>Gunneridae</taxon>
        <taxon>Pentapetalae</taxon>
        <taxon>rosids</taxon>
        <taxon>fabids</taxon>
        <taxon>Oxalidales</taxon>
        <taxon>Cephalotaceae</taxon>
        <taxon>Cephalotus</taxon>
    </lineage>
</organism>
<dbReference type="GO" id="GO:0006355">
    <property type="term" value="P:regulation of DNA-templated transcription"/>
    <property type="evidence" value="ECO:0007669"/>
    <property type="project" value="InterPro"/>
</dbReference>
<gene>
    <name evidence="1" type="ORF">CFOL_v3_29140</name>
</gene>
<dbReference type="STRING" id="3775.A0A1Q3CZN0"/>
<name>A0A1Q3CZN0_CEPFO</name>
<protein>
    <submittedName>
        <fullName evidence="1">Uncharacterized protein</fullName>
    </submittedName>
</protein>
<evidence type="ECO:0000313" key="2">
    <source>
        <dbReference type="Proteomes" id="UP000187406"/>
    </source>
</evidence>
<dbReference type="Proteomes" id="UP000187406">
    <property type="component" value="Unassembled WGS sequence"/>
</dbReference>
<dbReference type="InterPro" id="IPR027728">
    <property type="entry name" value="Topless_fam"/>
</dbReference>
<dbReference type="OrthoDB" id="1850764at2759"/>
<dbReference type="InParanoid" id="A0A1Q3CZN0"/>
<dbReference type="SUPFAM" id="SSF50978">
    <property type="entry name" value="WD40 repeat-like"/>
    <property type="match status" value="1"/>
</dbReference>
<accession>A0A1Q3CZN0</accession>